<dbReference type="GO" id="GO:0005524">
    <property type="term" value="F:ATP binding"/>
    <property type="evidence" value="ECO:0007669"/>
    <property type="project" value="UniProtKB-KW"/>
</dbReference>
<dbReference type="PANTHER" id="PTHR24351">
    <property type="entry name" value="RIBOSOMAL PROTEIN S6 KINASE"/>
    <property type="match status" value="1"/>
</dbReference>
<protein>
    <recommendedName>
        <fullName evidence="11">AGC-kinase C-terminal domain-containing protein</fullName>
    </recommendedName>
</protein>
<dbReference type="InterPro" id="IPR017892">
    <property type="entry name" value="Pkinase_C"/>
</dbReference>
<evidence type="ECO:0000256" key="3">
    <source>
        <dbReference type="ARBA" id="ARBA00022679"/>
    </source>
</evidence>
<dbReference type="InterPro" id="IPR000961">
    <property type="entry name" value="AGC-kinase_C"/>
</dbReference>
<evidence type="ECO:0000313" key="10">
    <source>
        <dbReference type="Proteomes" id="UP001626550"/>
    </source>
</evidence>
<dbReference type="PROSITE" id="PS50011">
    <property type="entry name" value="PROTEIN_KINASE_DOM"/>
    <property type="match status" value="1"/>
</dbReference>
<gene>
    <name evidence="9" type="ORF">Ciccas_004209</name>
</gene>
<organism evidence="9 10">
    <name type="scientific">Cichlidogyrus casuarinus</name>
    <dbReference type="NCBI Taxonomy" id="1844966"/>
    <lineage>
        <taxon>Eukaryota</taxon>
        <taxon>Metazoa</taxon>
        <taxon>Spiralia</taxon>
        <taxon>Lophotrochozoa</taxon>
        <taxon>Platyhelminthes</taxon>
        <taxon>Monogenea</taxon>
        <taxon>Monopisthocotylea</taxon>
        <taxon>Dactylogyridea</taxon>
        <taxon>Ancyrocephalidae</taxon>
        <taxon>Cichlidogyrus</taxon>
    </lineage>
</organism>
<sequence>MLTGSPPFSGEDEEELFSHIVRKEPSYPKILSQEAQCLLKGLLKKDPLERLGCGLHREKEIKGHLFFNKLTWELVESRRVQPPWKPTIGARLDIRNFDEEFTQMNVDFSPPEHLFTMNLTQREFNGFSFVNPEFVVDV</sequence>
<evidence type="ECO:0000256" key="4">
    <source>
        <dbReference type="ARBA" id="ARBA00022741"/>
    </source>
</evidence>
<dbReference type="EMBL" id="JBJKFK010000423">
    <property type="protein sequence ID" value="KAL3317138.1"/>
    <property type="molecule type" value="Genomic_DNA"/>
</dbReference>
<evidence type="ECO:0000256" key="2">
    <source>
        <dbReference type="ARBA" id="ARBA00022553"/>
    </source>
</evidence>
<proteinExistence type="predicted"/>
<keyword evidence="5" id="KW-0418">Kinase</keyword>
<keyword evidence="6" id="KW-0067">ATP-binding</keyword>
<keyword evidence="3" id="KW-0808">Transferase</keyword>
<evidence type="ECO:0000313" key="9">
    <source>
        <dbReference type="EMBL" id="KAL3317138.1"/>
    </source>
</evidence>
<accession>A0ABD2QC54</accession>
<evidence type="ECO:0000256" key="5">
    <source>
        <dbReference type="ARBA" id="ARBA00022777"/>
    </source>
</evidence>
<evidence type="ECO:0000259" key="8">
    <source>
        <dbReference type="PROSITE" id="PS51285"/>
    </source>
</evidence>
<feature type="domain" description="Protein kinase" evidence="7">
    <location>
        <begin position="1"/>
        <end position="67"/>
    </location>
</feature>
<evidence type="ECO:0008006" key="11">
    <source>
        <dbReference type="Google" id="ProtNLM"/>
    </source>
</evidence>
<dbReference type="InterPro" id="IPR011009">
    <property type="entry name" value="Kinase-like_dom_sf"/>
</dbReference>
<keyword evidence="10" id="KW-1185">Reference proteome</keyword>
<dbReference type="InterPro" id="IPR000719">
    <property type="entry name" value="Prot_kinase_dom"/>
</dbReference>
<keyword evidence="1" id="KW-0723">Serine/threonine-protein kinase</keyword>
<evidence type="ECO:0000256" key="6">
    <source>
        <dbReference type="ARBA" id="ARBA00022840"/>
    </source>
</evidence>
<evidence type="ECO:0000259" key="7">
    <source>
        <dbReference type="PROSITE" id="PS50011"/>
    </source>
</evidence>
<dbReference type="Gene3D" id="3.30.200.20">
    <property type="entry name" value="Phosphorylase Kinase, domain 1"/>
    <property type="match status" value="1"/>
</dbReference>
<dbReference type="PROSITE" id="PS51285">
    <property type="entry name" value="AGC_KINASE_CTER"/>
    <property type="match status" value="1"/>
</dbReference>
<name>A0ABD2QC54_9PLAT</name>
<evidence type="ECO:0000256" key="1">
    <source>
        <dbReference type="ARBA" id="ARBA00022527"/>
    </source>
</evidence>
<reference evidence="9 10" key="1">
    <citation type="submission" date="2024-11" db="EMBL/GenBank/DDBJ databases">
        <title>Adaptive evolution of stress response genes in parasites aligns with host niche diversity.</title>
        <authorList>
            <person name="Hahn C."/>
            <person name="Resl P."/>
        </authorList>
    </citation>
    <scope>NUCLEOTIDE SEQUENCE [LARGE SCALE GENOMIC DNA]</scope>
    <source>
        <strain evidence="9">EGGRZ-B1_66</strain>
        <tissue evidence="9">Body</tissue>
    </source>
</reference>
<dbReference type="Gene3D" id="1.10.510.10">
    <property type="entry name" value="Transferase(Phosphotransferase) domain 1"/>
    <property type="match status" value="1"/>
</dbReference>
<comment type="caution">
    <text evidence="9">The sequence shown here is derived from an EMBL/GenBank/DDBJ whole genome shotgun (WGS) entry which is preliminary data.</text>
</comment>
<dbReference type="SMART" id="SM00133">
    <property type="entry name" value="S_TK_X"/>
    <property type="match status" value="1"/>
</dbReference>
<dbReference type="Pfam" id="PF00433">
    <property type="entry name" value="Pkinase_C"/>
    <property type="match status" value="1"/>
</dbReference>
<dbReference type="AlphaFoldDB" id="A0ABD2QC54"/>
<dbReference type="GO" id="GO:0004674">
    <property type="term" value="F:protein serine/threonine kinase activity"/>
    <property type="evidence" value="ECO:0007669"/>
    <property type="project" value="UniProtKB-KW"/>
</dbReference>
<keyword evidence="4" id="KW-0547">Nucleotide-binding</keyword>
<dbReference type="SUPFAM" id="SSF56112">
    <property type="entry name" value="Protein kinase-like (PK-like)"/>
    <property type="match status" value="1"/>
</dbReference>
<feature type="domain" description="AGC-kinase C-terminal" evidence="8">
    <location>
        <begin position="68"/>
        <end position="138"/>
    </location>
</feature>
<keyword evidence="2" id="KW-0597">Phosphoprotein</keyword>
<dbReference type="Proteomes" id="UP001626550">
    <property type="component" value="Unassembled WGS sequence"/>
</dbReference>